<feature type="transmembrane region" description="Helical" evidence="7">
    <location>
        <begin position="53"/>
        <end position="70"/>
    </location>
</feature>
<name>X1AJE1_9ZZZZ</name>
<keyword evidence="4 7" id="KW-0812">Transmembrane</keyword>
<feature type="transmembrane region" description="Helical" evidence="7">
    <location>
        <begin position="120"/>
        <end position="141"/>
    </location>
</feature>
<evidence type="ECO:0000256" key="3">
    <source>
        <dbReference type="ARBA" id="ARBA00022475"/>
    </source>
</evidence>
<proteinExistence type="inferred from homology"/>
<keyword evidence="3" id="KW-1003">Cell membrane</keyword>
<feature type="transmembrane region" description="Helical" evidence="7">
    <location>
        <begin position="21"/>
        <end position="41"/>
    </location>
</feature>
<sequence>MKKLSKKQIKEIYRSSLKEMKTIFPLFFIAVLIGVLLELYIPDQIIISLLGKNLFLAIPLAAAIGIVLPIPRYATYPIAFTLFMKGASIGVIFALISGEVIFGSLDRDIMELKYFGLKSFLTRLVLCTIFVIVGGFLIEVLL</sequence>
<dbReference type="GO" id="GO:0005886">
    <property type="term" value="C:plasma membrane"/>
    <property type="evidence" value="ECO:0007669"/>
    <property type="project" value="UniProtKB-SubCell"/>
</dbReference>
<evidence type="ECO:0000256" key="7">
    <source>
        <dbReference type="SAM" id="Phobius"/>
    </source>
</evidence>
<comment type="subcellular location">
    <subcellularLocation>
        <location evidence="1">Cell membrane</location>
        <topology evidence="1">Multi-pass membrane protein</topology>
    </subcellularLocation>
</comment>
<keyword evidence="6 7" id="KW-0472">Membrane</keyword>
<evidence type="ECO:0000313" key="8">
    <source>
        <dbReference type="EMBL" id="GAG72698.1"/>
    </source>
</evidence>
<accession>X1AJE1</accession>
<dbReference type="InterPro" id="IPR053166">
    <property type="entry name" value="UPF0718_permease"/>
</dbReference>
<gene>
    <name evidence="8" type="ORF">S01H4_05798</name>
</gene>
<keyword evidence="5 7" id="KW-1133">Transmembrane helix</keyword>
<dbReference type="InterPro" id="IPR005524">
    <property type="entry name" value="DUF318"/>
</dbReference>
<dbReference type="AlphaFoldDB" id="X1AJE1"/>
<comment type="similarity">
    <text evidence="2">Belongs to the UPF0718 family.</text>
</comment>
<evidence type="ECO:0000256" key="4">
    <source>
        <dbReference type="ARBA" id="ARBA00022692"/>
    </source>
</evidence>
<reference evidence="8" key="1">
    <citation type="journal article" date="2014" name="Front. Microbiol.">
        <title>High frequency of phylogenetically diverse reductive dehalogenase-homologous genes in deep subseafloor sedimentary metagenomes.</title>
        <authorList>
            <person name="Kawai M."/>
            <person name="Futagami T."/>
            <person name="Toyoda A."/>
            <person name="Takaki Y."/>
            <person name="Nishi S."/>
            <person name="Hori S."/>
            <person name="Arai W."/>
            <person name="Tsubouchi T."/>
            <person name="Morono Y."/>
            <person name="Uchiyama I."/>
            <person name="Ito T."/>
            <person name="Fujiyama A."/>
            <person name="Inagaki F."/>
            <person name="Takami H."/>
        </authorList>
    </citation>
    <scope>NUCLEOTIDE SEQUENCE</scope>
    <source>
        <strain evidence="8">Expedition CK06-06</strain>
    </source>
</reference>
<comment type="caution">
    <text evidence="8">The sequence shown here is derived from an EMBL/GenBank/DDBJ whole genome shotgun (WGS) entry which is preliminary data.</text>
</comment>
<protein>
    <submittedName>
        <fullName evidence="8">Uncharacterized protein</fullName>
    </submittedName>
</protein>
<dbReference type="Pfam" id="PF03773">
    <property type="entry name" value="ArsP_1"/>
    <property type="match status" value="1"/>
</dbReference>
<dbReference type="EMBL" id="BART01001718">
    <property type="protein sequence ID" value="GAG72698.1"/>
    <property type="molecule type" value="Genomic_DNA"/>
</dbReference>
<evidence type="ECO:0000256" key="2">
    <source>
        <dbReference type="ARBA" id="ARBA00006386"/>
    </source>
</evidence>
<evidence type="ECO:0000256" key="6">
    <source>
        <dbReference type="ARBA" id="ARBA00023136"/>
    </source>
</evidence>
<evidence type="ECO:0000256" key="1">
    <source>
        <dbReference type="ARBA" id="ARBA00004651"/>
    </source>
</evidence>
<evidence type="ECO:0000256" key="5">
    <source>
        <dbReference type="ARBA" id="ARBA00022989"/>
    </source>
</evidence>
<dbReference type="PANTHER" id="PTHR42775">
    <property type="entry name" value="PERMEASE RV2963-RELATED"/>
    <property type="match status" value="1"/>
</dbReference>
<organism evidence="8">
    <name type="scientific">marine sediment metagenome</name>
    <dbReference type="NCBI Taxonomy" id="412755"/>
    <lineage>
        <taxon>unclassified sequences</taxon>
        <taxon>metagenomes</taxon>
        <taxon>ecological metagenomes</taxon>
    </lineage>
</organism>
<feature type="transmembrane region" description="Helical" evidence="7">
    <location>
        <begin position="82"/>
        <end position="105"/>
    </location>
</feature>
<dbReference type="PANTHER" id="PTHR42775:SF1">
    <property type="entry name" value="PERMEASE RV2963-RELATED"/>
    <property type="match status" value="1"/>
</dbReference>